<dbReference type="Proteomes" id="UP001153148">
    <property type="component" value="Unassembled WGS sequence"/>
</dbReference>
<feature type="non-terminal residue" evidence="4">
    <location>
        <position position="158"/>
    </location>
</feature>
<dbReference type="SUPFAM" id="SSF47874">
    <property type="entry name" value="Annexin"/>
    <property type="match status" value="1"/>
</dbReference>
<dbReference type="PANTHER" id="PTHR10502">
    <property type="entry name" value="ANNEXIN"/>
    <property type="match status" value="1"/>
</dbReference>
<dbReference type="InterPro" id="IPR037104">
    <property type="entry name" value="Annexin_sf"/>
</dbReference>
<evidence type="ECO:0000256" key="2">
    <source>
        <dbReference type="ARBA" id="ARBA00022737"/>
    </source>
</evidence>
<dbReference type="SMART" id="SM00335">
    <property type="entry name" value="ANX"/>
    <property type="match status" value="2"/>
</dbReference>
<name>A0ABN7P4Q6_TIMPD</name>
<keyword evidence="2" id="KW-0677">Repeat</keyword>
<dbReference type="PANTHER" id="PTHR10502:SF177">
    <property type="entry name" value="ANNEXIN B10"/>
    <property type="match status" value="1"/>
</dbReference>
<proteinExistence type="inferred from homology"/>
<dbReference type="Pfam" id="PF00191">
    <property type="entry name" value="Annexin"/>
    <property type="match status" value="2"/>
</dbReference>
<evidence type="ECO:0000256" key="3">
    <source>
        <dbReference type="ARBA" id="ARBA00023216"/>
    </source>
</evidence>
<dbReference type="EMBL" id="CAJPIN010014460">
    <property type="protein sequence ID" value="CAG2061067.1"/>
    <property type="molecule type" value="Genomic_DNA"/>
</dbReference>
<sequence>SRSSAAQQAGSTAALQGVRNDASLDPAKAKDLAEQLYAAGELKVGTDEEVFNRILAHESFPQLRLIFEEYKNVTGRSIEQALESEISGELLEAMLAIVECVQSPPNYFAKRLHWAVAGAGTNDGTLIRIIVSRSEIDLGNIKREYERLYDKTLESAVK</sequence>
<evidence type="ECO:0000256" key="1">
    <source>
        <dbReference type="ARBA" id="ARBA00007831"/>
    </source>
</evidence>
<dbReference type="Gene3D" id="1.10.220.10">
    <property type="entry name" value="Annexin"/>
    <property type="match status" value="2"/>
</dbReference>
<gene>
    <name evidence="4" type="ORF">TPAB3V08_LOCUS8022</name>
</gene>
<dbReference type="InterPro" id="IPR001464">
    <property type="entry name" value="Annexin"/>
</dbReference>
<dbReference type="PROSITE" id="PS51897">
    <property type="entry name" value="ANNEXIN_2"/>
    <property type="match status" value="2"/>
</dbReference>
<comment type="caution">
    <text evidence="4">The sequence shown here is derived from an EMBL/GenBank/DDBJ whole genome shotgun (WGS) entry which is preliminary data.</text>
</comment>
<evidence type="ECO:0000313" key="4">
    <source>
        <dbReference type="EMBL" id="CAG2061067.1"/>
    </source>
</evidence>
<accession>A0ABN7P4Q6</accession>
<evidence type="ECO:0000313" key="5">
    <source>
        <dbReference type="Proteomes" id="UP001153148"/>
    </source>
</evidence>
<keyword evidence="3" id="KW-0041">Annexin</keyword>
<protein>
    <recommendedName>
        <fullName evidence="6">Annexin</fullName>
    </recommendedName>
</protein>
<keyword evidence="5" id="KW-1185">Reference proteome</keyword>
<reference evidence="4" key="1">
    <citation type="submission" date="2021-03" db="EMBL/GenBank/DDBJ databases">
        <authorList>
            <person name="Tran Van P."/>
        </authorList>
    </citation>
    <scope>NUCLEOTIDE SEQUENCE</scope>
</reference>
<dbReference type="InterPro" id="IPR018502">
    <property type="entry name" value="Annexin_repeat"/>
</dbReference>
<feature type="non-terminal residue" evidence="4">
    <location>
        <position position="1"/>
    </location>
</feature>
<organism evidence="4 5">
    <name type="scientific">Timema podura</name>
    <name type="common">Walking stick</name>
    <dbReference type="NCBI Taxonomy" id="61482"/>
    <lineage>
        <taxon>Eukaryota</taxon>
        <taxon>Metazoa</taxon>
        <taxon>Ecdysozoa</taxon>
        <taxon>Arthropoda</taxon>
        <taxon>Hexapoda</taxon>
        <taxon>Insecta</taxon>
        <taxon>Pterygota</taxon>
        <taxon>Neoptera</taxon>
        <taxon>Polyneoptera</taxon>
        <taxon>Phasmatodea</taxon>
        <taxon>Timematodea</taxon>
        <taxon>Timematoidea</taxon>
        <taxon>Timematidae</taxon>
        <taxon>Timema</taxon>
    </lineage>
</organism>
<comment type="similarity">
    <text evidence="1">Belongs to the annexin family.</text>
</comment>
<evidence type="ECO:0008006" key="6">
    <source>
        <dbReference type="Google" id="ProtNLM"/>
    </source>
</evidence>
<dbReference type="PRINTS" id="PR00196">
    <property type="entry name" value="ANNEXIN"/>
</dbReference>